<dbReference type="InterPro" id="IPR010373">
    <property type="entry name" value="DUF968"/>
</dbReference>
<dbReference type="RefSeq" id="WP_340524129.1">
    <property type="nucleotide sequence ID" value="NZ_FMSH01000154.1"/>
</dbReference>
<accession>A0A1K0IF55</accession>
<evidence type="ECO:0000313" key="1">
    <source>
        <dbReference type="EMBL" id="SCU75555.1"/>
    </source>
</evidence>
<dbReference type="EMBL" id="FMSH01000154">
    <property type="protein sequence ID" value="SCU75555.1"/>
    <property type="molecule type" value="Genomic_DNA"/>
</dbReference>
<name>A0A1K0IF55_CUPNE</name>
<dbReference type="AlphaFoldDB" id="A0A1K0IF55"/>
<gene>
    <name evidence="1" type="ORF">CNECB9_2370129</name>
</gene>
<sequence length="96" mass="10269">MTYRSEALRRAVASLPCVCCGRQGATQAAHANLACFGKGMGHKASDAAIMALCIACHAMLDQGKDMTKAERWDKQMEWIAKTSVALIEAGLLEVAN</sequence>
<evidence type="ECO:0008006" key="2">
    <source>
        <dbReference type="Google" id="ProtNLM"/>
    </source>
</evidence>
<reference evidence="1" key="1">
    <citation type="submission" date="2016-09" db="EMBL/GenBank/DDBJ databases">
        <authorList>
            <person name="Capua I."/>
            <person name="De Benedictis P."/>
            <person name="Joannis T."/>
            <person name="Lombin L.H."/>
            <person name="Cattoli G."/>
        </authorList>
    </citation>
    <scope>NUCLEOTIDE SEQUENCE</scope>
    <source>
        <strain evidence="1">B9</strain>
    </source>
</reference>
<proteinExistence type="predicted"/>
<dbReference type="Pfam" id="PF06147">
    <property type="entry name" value="DUF968"/>
    <property type="match status" value="1"/>
</dbReference>
<organism evidence="1">
    <name type="scientific">Cupriavidus necator</name>
    <name type="common">Alcaligenes eutrophus</name>
    <name type="synonym">Ralstonia eutropha</name>
    <dbReference type="NCBI Taxonomy" id="106590"/>
    <lineage>
        <taxon>Bacteria</taxon>
        <taxon>Pseudomonadati</taxon>
        <taxon>Pseudomonadota</taxon>
        <taxon>Betaproteobacteria</taxon>
        <taxon>Burkholderiales</taxon>
        <taxon>Burkholderiaceae</taxon>
        <taxon>Cupriavidus</taxon>
    </lineage>
</organism>
<protein>
    <recommendedName>
        <fullName evidence="2">DUF1364 domain-containing protein</fullName>
    </recommendedName>
</protein>
<dbReference type="Gene3D" id="3.30.50.20">
    <property type="entry name" value="prophage-derive protein ybcO"/>
    <property type="match status" value="1"/>
</dbReference>